<dbReference type="Pfam" id="PF03927">
    <property type="entry name" value="NapD"/>
    <property type="match status" value="1"/>
</dbReference>
<dbReference type="GO" id="GO:0051224">
    <property type="term" value="P:negative regulation of protein transport"/>
    <property type="evidence" value="ECO:0007669"/>
    <property type="project" value="UniProtKB-UniRule"/>
</dbReference>
<name>A0A532UU83_UNCL8</name>
<comment type="caution">
    <text evidence="5">The sequence shown here is derived from an EMBL/GenBank/DDBJ whole genome shotgun (WGS) entry which is preliminary data.</text>
</comment>
<dbReference type="HAMAP" id="MF_02200">
    <property type="entry name" value="NapD"/>
    <property type="match status" value="1"/>
</dbReference>
<evidence type="ECO:0000313" key="6">
    <source>
        <dbReference type="Proteomes" id="UP000319619"/>
    </source>
</evidence>
<dbReference type="PANTHER" id="PTHR38603">
    <property type="entry name" value="CHAPERONE NAPD"/>
    <property type="match status" value="1"/>
</dbReference>
<dbReference type="InterPro" id="IPR005623">
    <property type="entry name" value="Chaperone_NapD_NO3_reduct"/>
</dbReference>
<organism evidence="5 6">
    <name type="scientific">candidate division LCP-89 bacterium B3_LCP</name>
    <dbReference type="NCBI Taxonomy" id="2012998"/>
    <lineage>
        <taxon>Bacteria</taxon>
        <taxon>Pseudomonadati</taxon>
        <taxon>Bacteria division LCP-89</taxon>
    </lineage>
</organism>
<gene>
    <name evidence="4" type="primary">napD</name>
    <name evidence="5" type="ORF">CEE37_12100</name>
</gene>
<accession>A0A532UU83</accession>
<comment type="subcellular location">
    <subcellularLocation>
        <location evidence="1 4">Cytoplasm</location>
    </subcellularLocation>
</comment>
<evidence type="ECO:0000313" key="5">
    <source>
        <dbReference type="EMBL" id="TKJ38503.1"/>
    </source>
</evidence>
<evidence type="ECO:0000256" key="4">
    <source>
        <dbReference type="HAMAP-Rule" id="MF_02200"/>
    </source>
</evidence>
<keyword evidence="2 4" id="KW-0963">Cytoplasm</keyword>
<reference evidence="5 6" key="1">
    <citation type="submission" date="2017-06" db="EMBL/GenBank/DDBJ databases">
        <title>Novel microbial phyla capable of carbon fixation and sulfur reduction in deep-sea sediments.</title>
        <authorList>
            <person name="Huang J."/>
            <person name="Baker B."/>
            <person name="Wang Y."/>
        </authorList>
    </citation>
    <scope>NUCLEOTIDE SEQUENCE [LARGE SCALE GENOMIC DNA]</scope>
    <source>
        <strain evidence="5">B3_LCP</strain>
    </source>
</reference>
<dbReference type="GO" id="GO:0005737">
    <property type="term" value="C:cytoplasm"/>
    <property type="evidence" value="ECO:0007669"/>
    <property type="project" value="UniProtKB-SubCell"/>
</dbReference>
<protein>
    <recommendedName>
        <fullName evidence="4">Chaperone NapD</fullName>
    </recommendedName>
    <alternativeName>
        <fullName evidence="4">NapA signal peptide-binding chaperone NapD</fullName>
    </alternativeName>
</protein>
<dbReference type="Proteomes" id="UP000319619">
    <property type="component" value="Unassembled WGS sequence"/>
</dbReference>
<comment type="function">
    <text evidence="4">Chaperone for NapA, the catalytic subunit of the periplasmic nitrate reductase. It binds directly and specifically to the twin-arginine signal peptide of NapA, preventing premature interaction with the Tat translocase and premature export.</text>
</comment>
<evidence type="ECO:0000256" key="2">
    <source>
        <dbReference type="ARBA" id="ARBA00022490"/>
    </source>
</evidence>
<evidence type="ECO:0000256" key="3">
    <source>
        <dbReference type="ARBA" id="ARBA00023186"/>
    </source>
</evidence>
<comment type="similarity">
    <text evidence="4">Belongs to the NapD family.</text>
</comment>
<dbReference type="GO" id="GO:0005048">
    <property type="term" value="F:signal sequence binding"/>
    <property type="evidence" value="ECO:0007669"/>
    <property type="project" value="UniProtKB-UniRule"/>
</dbReference>
<comment type="subunit">
    <text evidence="4">Interacts with the cytoplasmic NapA precursor.</text>
</comment>
<dbReference type="PANTHER" id="PTHR38603:SF1">
    <property type="entry name" value="CHAPERONE NAPD"/>
    <property type="match status" value="1"/>
</dbReference>
<dbReference type="EMBL" id="NJBN01000009">
    <property type="protein sequence ID" value="TKJ38503.1"/>
    <property type="molecule type" value="Genomic_DNA"/>
</dbReference>
<dbReference type="Gene3D" id="3.30.70.920">
    <property type="match status" value="1"/>
</dbReference>
<dbReference type="AlphaFoldDB" id="A0A532UU83"/>
<keyword evidence="3 4" id="KW-0143">Chaperone</keyword>
<proteinExistence type="inferred from homology"/>
<evidence type="ECO:0000256" key="1">
    <source>
        <dbReference type="ARBA" id="ARBA00004496"/>
    </source>
</evidence>
<sequence length="94" mass="10445">MSVSGVIVRTMPEKVSDVIKSLEESGLCDVFFSDATGKIVVTIEGDTTEEEMRKFKEIQNIPDVISVDLAYSHTDDNFNRNGKDTGDIPDFLKD</sequence>